<dbReference type="Proteomes" id="UP001596317">
    <property type="component" value="Unassembled WGS sequence"/>
</dbReference>
<dbReference type="InterPro" id="IPR025295">
    <property type="entry name" value="eCIS_core_dom"/>
</dbReference>
<organism evidence="3 4">
    <name type="scientific">Deinococcus multiflagellatus</name>
    <dbReference type="NCBI Taxonomy" id="1656887"/>
    <lineage>
        <taxon>Bacteria</taxon>
        <taxon>Thermotogati</taxon>
        <taxon>Deinococcota</taxon>
        <taxon>Deinococci</taxon>
        <taxon>Deinococcales</taxon>
        <taxon>Deinococcaceae</taxon>
        <taxon>Deinococcus</taxon>
    </lineage>
</organism>
<dbReference type="RefSeq" id="WP_224606909.1">
    <property type="nucleotide sequence ID" value="NZ_JAIQXV010000005.1"/>
</dbReference>
<feature type="region of interest" description="Disordered" evidence="1">
    <location>
        <begin position="524"/>
        <end position="546"/>
    </location>
</feature>
<dbReference type="EMBL" id="JBHSWB010000001">
    <property type="protein sequence ID" value="MFC6661332.1"/>
    <property type="molecule type" value="Genomic_DNA"/>
</dbReference>
<dbReference type="Pfam" id="PF13699">
    <property type="entry name" value="eCIS_core"/>
    <property type="match status" value="1"/>
</dbReference>
<sequence length="657" mass="70563">MEYQRQRSQIRPSKERSLVVENGLADPQVALQRQVMQLLERPARLQRQAAGPVLRASGLEQQEVARLAVQRQTVSEQLAALPQVEAAPIQRQVQPVPAKPQSPADWVTVMRHRAEQVEGKSLDTRQYAQFTALQRQVANTLVQGFRSDRGPAQARYDTYGEHLATLQRHEISAPVSRVVLGLVPPGERLALQRAVDTAVQRYEAEAALSATAAHRQTLQRQLAELDAEATQPVLQRIQARRGGGNPLPEAIQRHLEQGLNHDLSRVRIHDDAEADRLAKGVNALAFTTGSDIFFRSGKFNPNSQSGLELLAHEVTHTVQQSQGRVGPGVDPDAGLEAEARTMGAKLAVSPVKVTKVQRATLRSIHSAAPLQRQLEPRTPVSGQVPLDAARLEQLRRLTVDYKKLVDSGVITPAEQQKVNAALRQVSGSIQRAQSLAGRGGTARMLAAGSVSGAGALLADDVTGIGVADDVAIPFVLLFGAGAFVVSKFTQSSSAEQQQAWQGAQGAVNTAVAVLGGVVAMGKKRSQARTETQARTGTTTATAANQRQQPIHTMRFQVQWGSNSGGPTFSEVVNAPGNVGVTSAQAVAALTAVVASVSPKAARLAAAPALAKQLKFVNAAPPAGLTQQYRSWSAYFPYLKFKDARVDVENLRGHNLRT</sequence>
<gene>
    <name evidence="3" type="ORF">ACFP90_13985</name>
</gene>
<evidence type="ECO:0000256" key="1">
    <source>
        <dbReference type="SAM" id="MobiDB-lite"/>
    </source>
</evidence>
<keyword evidence="4" id="KW-1185">Reference proteome</keyword>
<protein>
    <submittedName>
        <fullName evidence="3">DUF4157 domain-containing protein</fullName>
    </submittedName>
</protein>
<name>A0ABW1ZM23_9DEIO</name>
<feature type="compositionally biased region" description="Low complexity" evidence="1">
    <location>
        <begin position="528"/>
        <end position="546"/>
    </location>
</feature>
<evidence type="ECO:0000313" key="3">
    <source>
        <dbReference type="EMBL" id="MFC6661332.1"/>
    </source>
</evidence>
<proteinExistence type="predicted"/>
<comment type="caution">
    <text evidence="3">The sequence shown here is derived from an EMBL/GenBank/DDBJ whole genome shotgun (WGS) entry which is preliminary data.</text>
</comment>
<accession>A0ABW1ZM23</accession>
<feature type="domain" description="eCIS core" evidence="2">
    <location>
        <begin position="246"/>
        <end position="323"/>
    </location>
</feature>
<evidence type="ECO:0000313" key="4">
    <source>
        <dbReference type="Proteomes" id="UP001596317"/>
    </source>
</evidence>
<reference evidence="4" key="1">
    <citation type="journal article" date="2019" name="Int. J. Syst. Evol. Microbiol.">
        <title>The Global Catalogue of Microorganisms (GCM) 10K type strain sequencing project: providing services to taxonomists for standard genome sequencing and annotation.</title>
        <authorList>
            <consortium name="The Broad Institute Genomics Platform"/>
            <consortium name="The Broad Institute Genome Sequencing Center for Infectious Disease"/>
            <person name="Wu L."/>
            <person name="Ma J."/>
        </authorList>
    </citation>
    <scope>NUCLEOTIDE SEQUENCE [LARGE SCALE GENOMIC DNA]</scope>
    <source>
        <strain evidence="4">CCUG 63830</strain>
    </source>
</reference>
<evidence type="ECO:0000259" key="2">
    <source>
        <dbReference type="Pfam" id="PF13699"/>
    </source>
</evidence>